<feature type="domain" description="Ribbon-helix-helix protein CopG" evidence="1">
    <location>
        <begin position="2"/>
        <end position="28"/>
    </location>
</feature>
<dbReference type="STRING" id="1348253.LK09_17380"/>
<keyword evidence="3" id="KW-1185">Reference proteome</keyword>
<dbReference type="InterPro" id="IPR002145">
    <property type="entry name" value="CopG"/>
</dbReference>
<comment type="caution">
    <text evidence="2">The sequence shown here is derived from an EMBL/GenBank/DDBJ whole genome shotgun (WGS) entry which is preliminary data.</text>
</comment>
<evidence type="ECO:0000259" key="1">
    <source>
        <dbReference type="Pfam" id="PF01402"/>
    </source>
</evidence>
<dbReference type="Pfam" id="PF01402">
    <property type="entry name" value="RHH_1"/>
    <property type="match status" value="1"/>
</dbReference>
<proteinExistence type="predicted"/>
<dbReference type="Proteomes" id="UP000031030">
    <property type="component" value="Unassembled WGS sequence"/>
</dbReference>
<organism evidence="2 3">
    <name type="scientific">Microbacterium mangrovi</name>
    <dbReference type="NCBI Taxonomy" id="1348253"/>
    <lineage>
        <taxon>Bacteria</taxon>
        <taxon>Bacillati</taxon>
        <taxon>Actinomycetota</taxon>
        <taxon>Actinomycetes</taxon>
        <taxon>Micrococcales</taxon>
        <taxon>Microbacteriaceae</taxon>
        <taxon>Microbacterium</taxon>
    </lineage>
</organism>
<evidence type="ECO:0000313" key="2">
    <source>
        <dbReference type="EMBL" id="KHK95912.1"/>
    </source>
</evidence>
<dbReference type="EMBL" id="JTDK01000018">
    <property type="protein sequence ID" value="KHK95912.1"/>
    <property type="molecule type" value="Genomic_DNA"/>
</dbReference>
<accession>A0A0B2A2S8</accession>
<dbReference type="AlphaFoldDB" id="A0A0B2A2S8"/>
<name>A0A0B2A2S8_9MICO</name>
<dbReference type="GO" id="GO:0006355">
    <property type="term" value="P:regulation of DNA-templated transcription"/>
    <property type="evidence" value="ECO:0007669"/>
    <property type="project" value="InterPro"/>
</dbReference>
<gene>
    <name evidence="2" type="ORF">LK09_17380</name>
</gene>
<dbReference type="InterPro" id="IPR010985">
    <property type="entry name" value="Ribbon_hlx_hlx"/>
</dbReference>
<reference evidence="2 3" key="1">
    <citation type="submission" date="2014-11" db="EMBL/GenBank/DDBJ databases">
        <title>Genome sequence of Microbacterium mangrovi MUSC 115(T).</title>
        <authorList>
            <person name="Lee L.-H."/>
        </authorList>
    </citation>
    <scope>NUCLEOTIDE SEQUENCE [LARGE SCALE GENOMIC DNA]</scope>
    <source>
        <strain evidence="2 3">MUSC 115</strain>
    </source>
</reference>
<evidence type="ECO:0000313" key="3">
    <source>
        <dbReference type="Proteomes" id="UP000031030"/>
    </source>
</evidence>
<sequence length="66" mass="7272">MTVRLPEDIDRALDEIAAAEHVSKHALIVQGAALVVARRSRRAAVDEAVDFVLSHDAELLRRLEDA</sequence>
<dbReference type="OrthoDB" id="4426404at2"/>
<protein>
    <recommendedName>
        <fullName evidence="1">Ribbon-helix-helix protein CopG domain-containing protein</fullName>
    </recommendedName>
</protein>
<dbReference type="SUPFAM" id="SSF47598">
    <property type="entry name" value="Ribbon-helix-helix"/>
    <property type="match status" value="1"/>
</dbReference>